<dbReference type="CDD" id="cd00054">
    <property type="entry name" value="EGF_CA"/>
    <property type="match status" value="1"/>
</dbReference>
<evidence type="ECO:0000256" key="2">
    <source>
        <dbReference type="ARBA" id="ARBA00022737"/>
    </source>
</evidence>
<feature type="non-terminal residue" evidence="6">
    <location>
        <position position="1"/>
    </location>
</feature>
<feature type="domain" description="EGF-like" evidence="5">
    <location>
        <begin position="38"/>
        <end position="75"/>
    </location>
</feature>
<dbReference type="AlphaFoldDB" id="A0AAV5WJY5"/>
<proteinExistence type="predicted"/>
<feature type="non-terminal residue" evidence="6">
    <location>
        <position position="158"/>
    </location>
</feature>
<keyword evidence="7" id="KW-1185">Reference proteome</keyword>
<name>A0AAV5WJY5_9BILA</name>
<feature type="domain" description="EGF-like" evidence="5">
    <location>
        <begin position="76"/>
        <end position="113"/>
    </location>
</feature>
<dbReference type="InterPro" id="IPR001881">
    <property type="entry name" value="EGF-like_Ca-bd_dom"/>
</dbReference>
<dbReference type="GO" id="GO:0005509">
    <property type="term" value="F:calcium ion binding"/>
    <property type="evidence" value="ECO:0007669"/>
    <property type="project" value="InterPro"/>
</dbReference>
<dbReference type="InterPro" id="IPR051022">
    <property type="entry name" value="Notch_Cell-Fate_Det"/>
</dbReference>
<keyword evidence="2" id="KW-0677">Repeat</keyword>
<dbReference type="PROSITE" id="PS00022">
    <property type="entry name" value="EGF_1"/>
    <property type="match status" value="2"/>
</dbReference>
<dbReference type="SUPFAM" id="SSF57196">
    <property type="entry name" value="EGF/Laminin"/>
    <property type="match status" value="4"/>
</dbReference>
<dbReference type="InterPro" id="IPR049883">
    <property type="entry name" value="NOTCH1_EGF-like"/>
</dbReference>
<protein>
    <recommendedName>
        <fullName evidence="5">EGF-like domain-containing protein</fullName>
    </recommendedName>
</protein>
<organism evidence="6 7">
    <name type="scientific">Pristionchus fissidentatus</name>
    <dbReference type="NCBI Taxonomy" id="1538716"/>
    <lineage>
        <taxon>Eukaryota</taxon>
        <taxon>Metazoa</taxon>
        <taxon>Ecdysozoa</taxon>
        <taxon>Nematoda</taxon>
        <taxon>Chromadorea</taxon>
        <taxon>Rhabditida</taxon>
        <taxon>Rhabditina</taxon>
        <taxon>Diplogasteromorpha</taxon>
        <taxon>Diplogasteroidea</taxon>
        <taxon>Neodiplogasteridae</taxon>
        <taxon>Pristionchus</taxon>
    </lineage>
</organism>
<evidence type="ECO:0000259" key="5">
    <source>
        <dbReference type="PROSITE" id="PS50026"/>
    </source>
</evidence>
<dbReference type="PANTHER" id="PTHR24049">
    <property type="entry name" value="CRUMBS FAMILY MEMBER"/>
    <property type="match status" value="1"/>
</dbReference>
<feature type="disulfide bond" evidence="4">
    <location>
        <begin position="147"/>
        <end position="156"/>
    </location>
</feature>
<sequence>DPCNAINCLNNGQCVPTEDASAAQYKCPFGYSGANCNITDACFFAPCRNGGRCVPSPPGFTCECDSRAYYGAVCASFHACYSAPCAHGSTCAETSSRQYKCECSPGWEGRDCDQDINECDPKRPEAVVLCKNTGICININGSYKCECVPGTSGSDCSL</sequence>
<evidence type="ECO:0000256" key="4">
    <source>
        <dbReference type="PROSITE-ProRule" id="PRU00076"/>
    </source>
</evidence>
<gene>
    <name evidence="6" type="ORF">PFISCL1PPCAC_22152</name>
</gene>
<dbReference type="EMBL" id="BTSY01000005">
    <property type="protein sequence ID" value="GMT30855.1"/>
    <property type="molecule type" value="Genomic_DNA"/>
</dbReference>
<keyword evidence="1 4" id="KW-0245">EGF-like domain</keyword>
<dbReference type="InterPro" id="IPR018097">
    <property type="entry name" value="EGF_Ca-bd_CS"/>
</dbReference>
<evidence type="ECO:0000313" key="6">
    <source>
        <dbReference type="EMBL" id="GMT30855.1"/>
    </source>
</evidence>
<dbReference type="SMART" id="SM00179">
    <property type="entry name" value="EGF_CA"/>
    <property type="match status" value="3"/>
</dbReference>
<evidence type="ECO:0000313" key="7">
    <source>
        <dbReference type="Proteomes" id="UP001432322"/>
    </source>
</evidence>
<dbReference type="Pfam" id="PF07645">
    <property type="entry name" value="EGF_CA"/>
    <property type="match status" value="1"/>
</dbReference>
<dbReference type="PROSITE" id="PS01186">
    <property type="entry name" value="EGF_2"/>
    <property type="match status" value="1"/>
</dbReference>
<dbReference type="InterPro" id="IPR000152">
    <property type="entry name" value="EGF-type_Asp/Asn_hydroxyl_site"/>
</dbReference>
<dbReference type="FunFam" id="2.10.25.10:FF:000125">
    <property type="entry name" value="Neurogenic locus notch protein-like"/>
    <property type="match status" value="1"/>
</dbReference>
<feature type="domain" description="EGF-like" evidence="5">
    <location>
        <begin position="1"/>
        <end position="37"/>
    </location>
</feature>
<evidence type="ECO:0000256" key="3">
    <source>
        <dbReference type="ARBA" id="ARBA00023157"/>
    </source>
</evidence>
<dbReference type="PROSITE" id="PS01187">
    <property type="entry name" value="EGF_CA"/>
    <property type="match status" value="1"/>
</dbReference>
<dbReference type="PROSITE" id="PS50026">
    <property type="entry name" value="EGF_3"/>
    <property type="match status" value="4"/>
</dbReference>
<dbReference type="InterPro" id="IPR000742">
    <property type="entry name" value="EGF"/>
</dbReference>
<accession>A0AAV5WJY5</accession>
<feature type="domain" description="EGF-like" evidence="5">
    <location>
        <begin position="115"/>
        <end position="157"/>
    </location>
</feature>
<dbReference type="PROSITE" id="PS00010">
    <property type="entry name" value="ASX_HYDROXYL"/>
    <property type="match status" value="1"/>
</dbReference>
<dbReference type="FunFam" id="2.10.25.10:FF:000095">
    <property type="entry name" value="Notch, isoform B"/>
    <property type="match status" value="1"/>
</dbReference>
<comment type="caution">
    <text evidence="4">Lacks conserved residue(s) required for the propagation of feature annotation.</text>
</comment>
<dbReference type="SMART" id="SM00181">
    <property type="entry name" value="EGF"/>
    <property type="match status" value="4"/>
</dbReference>
<evidence type="ECO:0000256" key="1">
    <source>
        <dbReference type="ARBA" id="ARBA00022536"/>
    </source>
</evidence>
<dbReference type="Gene3D" id="2.10.25.10">
    <property type="entry name" value="Laminin"/>
    <property type="match status" value="4"/>
</dbReference>
<comment type="caution">
    <text evidence="6">The sequence shown here is derived from an EMBL/GenBank/DDBJ whole genome shotgun (WGS) entry which is preliminary data.</text>
</comment>
<reference evidence="6" key="1">
    <citation type="submission" date="2023-10" db="EMBL/GenBank/DDBJ databases">
        <title>Genome assembly of Pristionchus species.</title>
        <authorList>
            <person name="Yoshida K."/>
            <person name="Sommer R.J."/>
        </authorList>
    </citation>
    <scope>NUCLEOTIDE SEQUENCE</scope>
    <source>
        <strain evidence="6">RS5133</strain>
    </source>
</reference>
<keyword evidence="3 4" id="KW-1015">Disulfide bond</keyword>
<dbReference type="Proteomes" id="UP001432322">
    <property type="component" value="Unassembled WGS sequence"/>
</dbReference>
<dbReference type="GO" id="GO:0016020">
    <property type="term" value="C:membrane"/>
    <property type="evidence" value="ECO:0007669"/>
    <property type="project" value="UniProtKB-SubCell"/>
</dbReference>
<feature type="disulfide bond" evidence="4">
    <location>
        <begin position="103"/>
        <end position="112"/>
    </location>
</feature>
<dbReference type="Pfam" id="PF00008">
    <property type="entry name" value="EGF"/>
    <property type="match status" value="2"/>
</dbReference>
<feature type="disulfide bond" evidence="4">
    <location>
        <begin position="27"/>
        <end position="36"/>
    </location>
</feature>